<comment type="similarity">
    <text evidence="7">Belongs to the protein kinase superfamily.</text>
</comment>
<gene>
    <name evidence="9" type="ORF">HETIRDRAFT_457743</name>
</gene>
<evidence type="ECO:0000259" key="8">
    <source>
        <dbReference type="PROSITE" id="PS50011"/>
    </source>
</evidence>
<dbReference type="HOGENOM" id="CLU_000288_63_0_1"/>
<dbReference type="KEGG" id="hir:HETIRDRAFT_457743"/>
<dbReference type="PROSITE" id="PS00107">
    <property type="entry name" value="PROTEIN_KINASE_ATP"/>
    <property type="match status" value="1"/>
</dbReference>
<sequence length="323" mass="36012">MSLSFSAILPIFTGKTIDNGALLLTERLGSGGTAVVYRAVDTTSPRRQEYAVKCLLRRDSHTSAGVSQIREIALHLAVSTHPNVINIHRLVTEEFYHFVIMDLSTDGDMFDAISTRHVYQGNDKLVKSAFTQIIDAVEECHSRGIAHRDIKPDNILCSKDGSQLWLSDFGLATTETTTNMCGLGSSYYISPGWSTFFDFLHHALIRPYVSQEGLGNEYAENGFSTQRADIWCLGIVLINMLTAIDPWNFAHDNDPLFRAFLADPDHLSKLLPISREALDLLQRILTVNPDDRISLPELRDNIARITTFFPMKTDTSSETTSGV</sequence>
<dbReference type="PROSITE" id="PS00108">
    <property type="entry name" value="PROTEIN_KINASE_ST"/>
    <property type="match status" value="1"/>
</dbReference>
<dbReference type="InterPro" id="IPR011009">
    <property type="entry name" value="Kinase-like_dom_sf"/>
</dbReference>
<proteinExistence type="inferred from homology"/>
<dbReference type="InterPro" id="IPR008271">
    <property type="entry name" value="Ser/Thr_kinase_AS"/>
</dbReference>
<evidence type="ECO:0000313" key="10">
    <source>
        <dbReference type="Proteomes" id="UP000030671"/>
    </source>
</evidence>
<keyword evidence="2" id="KW-0808">Transferase</keyword>
<dbReference type="STRING" id="747525.W4KKL5"/>
<dbReference type="InterPro" id="IPR050205">
    <property type="entry name" value="CDPK_Ser/Thr_kinases"/>
</dbReference>
<dbReference type="AlphaFoldDB" id="W4KKL5"/>
<dbReference type="OrthoDB" id="541276at2759"/>
<dbReference type="InterPro" id="IPR000719">
    <property type="entry name" value="Prot_kinase_dom"/>
</dbReference>
<evidence type="ECO:0000256" key="3">
    <source>
        <dbReference type="ARBA" id="ARBA00022741"/>
    </source>
</evidence>
<keyword evidence="4" id="KW-0418">Kinase</keyword>
<feature type="binding site" evidence="6">
    <location>
        <position position="53"/>
    </location>
    <ligand>
        <name>ATP</name>
        <dbReference type="ChEBI" id="CHEBI:30616"/>
    </ligand>
</feature>
<dbReference type="Pfam" id="PF00069">
    <property type="entry name" value="Pkinase"/>
    <property type="match status" value="1"/>
</dbReference>
<dbReference type="InParanoid" id="W4KKL5"/>
<dbReference type="InterPro" id="IPR017441">
    <property type="entry name" value="Protein_kinase_ATP_BS"/>
</dbReference>
<dbReference type="RefSeq" id="XP_009543102.1">
    <property type="nucleotide sequence ID" value="XM_009544807.1"/>
</dbReference>
<protein>
    <recommendedName>
        <fullName evidence="8">Protein kinase domain-containing protein</fullName>
    </recommendedName>
</protein>
<keyword evidence="10" id="KW-1185">Reference proteome</keyword>
<evidence type="ECO:0000313" key="9">
    <source>
        <dbReference type="EMBL" id="ETW86357.1"/>
    </source>
</evidence>
<keyword evidence="1 7" id="KW-0723">Serine/threonine-protein kinase</keyword>
<dbReference type="GO" id="GO:0005524">
    <property type="term" value="F:ATP binding"/>
    <property type="evidence" value="ECO:0007669"/>
    <property type="project" value="UniProtKB-UniRule"/>
</dbReference>
<accession>W4KKL5</accession>
<keyword evidence="5 6" id="KW-0067">ATP-binding</keyword>
<dbReference type="eggNOG" id="KOG0583">
    <property type="taxonomic scope" value="Eukaryota"/>
</dbReference>
<dbReference type="GO" id="GO:0004674">
    <property type="term" value="F:protein serine/threonine kinase activity"/>
    <property type="evidence" value="ECO:0007669"/>
    <property type="project" value="UniProtKB-KW"/>
</dbReference>
<dbReference type="PROSITE" id="PS50011">
    <property type="entry name" value="PROTEIN_KINASE_DOM"/>
    <property type="match status" value="1"/>
</dbReference>
<name>W4KKL5_HETIT</name>
<evidence type="ECO:0000256" key="1">
    <source>
        <dbReference type="ARBA" id="ARBA00022527"/>
    </source>
</evidence>
<dbReference type="PANTHER" id="PTHR24349">
    <property type="entry name" value="SERINE/THREONINE-PROTEIN KINASE"/>
    <property type="match status" value="1"/>
</dbReference>
<feature type="domain" description="Protein kinase" evidence="8">
    <location>
        <begin position="22"/>
        <end position="309"/>
    </location>
</feature>
<dbReference type="Proteomes" id="UP000030671">
    <property type="component" value="Unassembled WGS sequence"/>
</dbReference>
<dbReference type="GeneID" id="20676865"/>
<organism evidence="9 10">
    <name type="scientific">Heterobasidion irregulare (strain TC 32-1)</name>
    <dbReference type="NCBI Taxonomy" id="747525"/>
    <lineage>
        <taxon>Eukaryota</taxon>
        <taxon>Fungi</taxon>
        <taxon>Dikarya</taxon>
        <taxon>Basidiomycota</taxon>
        <taxon>Agaricomycotina</taxon>
        <taxon>Agaricomycetes</taxon>
        <taxon>Russulales</taxon>
        <taxon>Bondarzewiaceae</taxon>
        <taxon>Heterobasidion</taxon>
        <taxon>Heterobasidion annosum species complex</taxon>
    </lineage>
</organism>
<evidence type="ECO:0000256" key="4">
    <source>
        <dbReference type="ARBA" id="ARBA00022777"/>
    </source>
</evidence>
<reference evidence="9 10" key="1">
    <citation type="journal article" date="2012" name="New Phytol.">
        <title>Insight into trade-off between wood decay and parasitism from the genome of a fungal forest pathogen.</title>
        <authorList>
            <person name="Olson A."/>
            <person name="Aerts A."/>
            <person name="Asiegbu F."/>
            <person name="Belbahri L."/>
            <person name="Bouzid O."/>
            <person name="Broberg A."/>
            <person name="Canback B."/>
            <person name="Coutinho P.M."/>
            <person name="Cullen D."/>
            <person name="Dalman K."/>
            <person name="Deflorio G."/>
            <person name="van Diepen L.T."/>
            <person name="Dunand C."/>
            <person name="Duplessis S."/>
            <person name="Durling M."/>
            <person name="Gonthier P."/>
            <person name="Grimwood J."/>
            <person name="Fossdal C.G."/>
            <person name="Hansson D."/>
            <person name="Henrissat B."/>
            <person name="Hietala A."/>
            <person name="Himmelstrand K."/>
            <person name="Hoffmeister D."/>
            <person name="Hogberg N."/>
            <person name="James T.Y."/>
            <person name="Karlsson M."/>
            <person name="Kohler A."/>
            <person name="Kues U."/>
            <person name="Lee Y.H."/>
            <person name="Lin Y.C."/>
            <person name="Lind M."/>
            <person name="Lindquist E."/>
            <person name="Lombard V."/>
            <person name="Lucas S."/>
            <person name="Lunden K."/>
            <person name="Morin E."/>
            <person name="Murat C."/>
            <person name="Park J."/>
            <person name="Raffaello T."/>
            <person name="Rouze P."/>
            <person name="Salamov A."/>
            <person name="Schmutz J."/>
            <person name="Solheim H."/>
            <person name="Stahlberg J."/>
            <person name="Velez H."/>
            <person name="de Vries R.P."/>
            <person name="Wiebenga A."/>
            <person name="Woodward S."/>
            <person name="Yakovlev I."/>
            <person name="Garbelotto M."/>
            <person name="Martin F."/>
            <person name="Grigoriev I.V."/>
            <person name="Stenlid J."/>
        </authorList>
    </citation>
    <scope>NUCLEOTIDE SEQUENCE [LARGE SCALE GENOMIC DNA]</scope>
    <source>
        <strain evidence="9 10">TC 32-1</strain>
    </source>
</reference>
<dbReference type="SMART" id="SM00220">
    <property type="entry name" value="S_TKc"/>
    <property type="match status" value="1"/>
</dbReference>
<evidence type="ECO:0000256" key="5">
    <source>
        <dbReference type="ARBA" id="ARBA00022840"/>
    </source>
</evidence>
<dbReference type="SUPFAM" id="SSF56112">
    <property type="entry name" value="Protein kinase-like (PK-like)"/>
    <property type="match status" value="1"/>
</dbReference>
<evidence type="ECO:0000256" key="6">
    <source>
        <dbReference type="PROSITE-ProRule" id="PRU10141"/>
    </source>
</evidence>
<dbReference type="Gene3D" id="1.10.510.10">
    <property type="entry name" value="Transferase(Phosphotransferase) domain 1"/>
    <property type="match status" value="1"/>
</dbReference>
<keyword evidence="3 6" id="KW-0547">Nucleotide-binding</keyword>
<evidence type="ECO:0000256" key="7">
    <source>
        <dbReference type="RuleBase" id="RU000304"/>
    </source>
</evidence>
<evidence type="ECO:0000256" key="2">
    <source>
        <dbReference type="ARBA" id="ARBA00022679"/>
    </source>
</evidence>
<dbReference type="EMBL" id="KI925455">
    <property type="protein sequence ID" value="ETW86357.1"/>
    <property type="molecule type" value="Genomic_DNA"/>
</dbReference>